<accession>A0ACC1T150</accession>
<evidence type="ECO:0000313" key="1">
    <source>
        <dbReference type="EMBL" id="KAJ3550322.1"/>
    </source>
</evidence>
<sequence>MFPNQFLALLILYFAVLTHCKSKFTAPSVGDYYEKMFVPVEWESDDADKWDVAVLEVYPGGSDKTYRVKIKNGTTKPGFTWNATLDGLSENLRESSEGKGVLQMELYKARSDKVLAKSPNFGIVLEDAETTTTDGPKDTATSDSSSAASTPASNPSVPTTSSSGTSGSQMSTGTVAGISVGSTVGGLLLLGGLGFFARKRFSRRGSDKASQDEESFKDKPELADTQKIQPELEDTTRPKPELADTQKPQELPADDFARSPPGLHEAP</sequence>
<evidence type="ECO:0000313" key="2">
    <source>
        <dbReference type="Proteomes" id="UP001148629"/>
    </source>
</evidence>
<keyword evidence="2" id="KW-1185">Reference proteome</keyword>
<organism evidence="1 2">
    <name type="scientific">Fusarium decemcellulare</name>
    <dbReference type="NCBI Taxonomy" id="57161"/>
    <lineage>
        <taxon>Eukaryota</taxon>
        <taxon>Fungi</taxon>
        <taxon>Dikarya</taxon>
        <taxon>Ascomycota</taxon>
        <taxon>Pezizomycotina</taxon>
        <taxon>Sordariomycetes</taxon>
        <taxon>Hypocreomycetidae</taxon>
        <taxon>Hypocreales</taxon>
        <taxon>Nectriaceae</taxon>
        <taxon>Fusarium</taxon>
        <taxon>Fusarium decemcellulare species complex</taxon>
    </lineage>
</organism>
<dbReference type="EMBL" id="JANRMS010000003">
    <property type="protein sequence ID" value="KAJ3550322.1"/>
    <property type="molecule type" value="Genomic_DNA"/>
</dbReference>
<reference evidence="1" key="1">
    <citation type="submission" date="2022-08" db="EMBL/GenBank/DDBJ databases">
        <title>Genome Sequence of Fusarium decemcellulare.</title>
        <authorList>
            <person name="Buettner E."/>
        </authorList>
    </citation>
    <scope>NUCLEOTIDE SEQUENCE</scope>
    <source>
        <strain evidence="1">Babe19</strain>
    </source>
</reference>
<name>A0ACC1T150_9HYPO</name>
<dbReference type="Proteomes" id="UP001148629">
    <property type="component" value="Unassembled WGS sequence"/>
</dbReference>
<gene>
    <name evidence="1" type="ORF">NM208_g45</name>
</gene>
<proteinExistence type="predicted"/>
<protein>
    <submittedName>
        <fullName evidence="1">Uncharacterized protein</fullName>
    </submittedName>
</protein>
<comment type="caution">
    <text evidence="1">The sequence shown here is derived from an EMBL/GenBank/DDBJ whole genome shotgun (WGS) entry which is preliminary data.</text>
</comment>